<dbReference type="AlphaFoldDB" id="A0A3L6RYH9"/>
<organism evidence="2 3">
    <name type="scientific">Panicum miliaceum</name>
    <name type="common">Proso millet</name>
    <name type="synonym">Broomcorn millet</name>
    <dbReference type="NCBI Taxonomy" id="4540"/>
    <lineage>
        <taxon>Eukaryota</taxon>
        <taxon>Viridiplantae</taxon>
        <taxon>Streptophyta</taxon>
        <taxon>Embryophyta</taxon>
        <taxon>Tracheophyta</taxon>
        <taxon>Spermatophyta</taxon>
        <taxon>Magnoliopsida</taxon>
        <taxon>Liliopsida</taxon>
        <taxon>Poales</taxon>
        <taxon>Poaceae</taxon>
        <taxon>PACMAD clade</taxon>
        <taxon>Panicoideae</taxon>
        <taxon>Panicodae</taxon>
        <taxon>Paniceae</taxon>
        <taxon>Panicinae</taxon>
        <taxon>Panicum</taxon>
        <taxon>Panicum sect. Panicum</taxon>
    </lineage>
</organism>
<evidence type="ECO:0000313" key="3">
    <source>
        <dbReference type="Proteomes" id="UP000275267"/>
    </source>
</evidence>
<feature type="region of interest" description="Disordered" evidence="1">
    <location>
        <begin position="56"/>
        <end position="154"/>
    </location>
</feature>
<feature type="region of interest" description="Disordered" evidence="1">
    <location>
        <begin position="21"/>
        <end position="41"/>
    </location>
</feature>
<evidence type="ECO:0000256" key="1">
    <source>
        <dbReference type="SAM" id="MobiDB-lite"/>
    </source>
</evidence>
<keyword evidence="3" id="KW-1185">Reference proteome</keyword>
<feature type="compositionally biased region" description="Basic and acidic residues" evidence="1">
    <location>
        <begin position="129"/>
        <end position="143"/>
    </location>
</feature>
<reference evidence="3" key="1">
    <citation type="journal article" date="2019" name="Nat. Commun.">
        <title>The genome of broomcorn millet.</title>
        <authorList>
            <person name="Zou C."/>
            <person name="Miki D."/>
            <person name="Li D."/>
            <person name="Tang Q."/>
            <person name="Xiao L."/>
            <person name="Rajput S."/>
            <person name="Deng P."/>
            <person name="Jia W."/>
            <person name="Huang R."/>
            <person name="Zhang M."/>
            <person name="Sun Y."/>
            <person name="Hu J."/>
            <person name="Fu X."/>
            <person name="Schnable P.S."/>
            <person name="Li F."/>
            <person name="Zhang H."/>
            <person name="Feng B."/>
            <person name="Zhu X."/>
            <person name="Liu R."/>
            <person name="Schnable J.C."/>
            <person name="Zhu J.-K."/>
            <person name="Zhang H."/>
        </authorList>
    </citation>
    <scope>NUCLEOTIDE SEQUENCE [LARGE SCALE GENOMIC DNA]</scope>
</reference>
<sequence length="154" mass="17375">MQYLSEEFDRLDNILDLLLSTPNTGPQEAESGVLSDDNIGGVGTKNLLELVELQDPDRVKQKGRPALPTRLKPLIEEIRRKMAKEEKKKENKKNKAPGPSVKVNKRMRKGEQDAPQSPDGKPKKNMRKGQQDTRAGAHDEARKRQGKNKNRSNI</sequence>
<accession>A0A3L6RYH9</accession>
<proteinExistence type="predicted"/>
<gene>
    <name evidence="2" type="ORF">C2845_PM09G13360</name>
</gene>
<protein>
    <submittedName>
        <fullName evidence="2">Uncharacterized protein</fullName>
    </submittedName>
</protein>
<comment type="caution">
    <text evidence="2">The sequence shown here is derived from an EMBL/GenBank/DDBJ whole genome shotgun (WGS) entry which is preliminary data.</text>
</comment>
<dbReference type="EMBL" id="PQIB02000006">
    <property type="protein sequence ID" value="RLN11800.1"/>
    <property type="molecule type" value="Genomic_DNA"/>
</dbReference>
<feature type="compositionally biased region" description="Basic and acidic residues" evidence="1">
    <location>
        <begin position="73"/>
        <end position="89"/>
    </location>
</feature>
<evidence type="ECO:0000313" key="2">
    <source>
        <dbReference type="EMBL" id="RLN11800.1"/>
    </source>
</evidence>
<dbReference type="Proteomes" id="UP000275267">
    <property type="component" value="Unassembled WGS sequence"/>
</dbReference>
<name>A0A3L6RYH9_PANMI</name>
<feature type="compositionally biased region" description="Basic residues" evidence="1">
    <location>
        <begin position="144"/>
        <end position="154"/>
    </location>
</feature>